<gene>
    <name evidence="2" type="ORF">D5R40_22030</name>
</gene>
<keyword evidence="1" id="KW-0732">Signal</keyword>
<evidence type="ECO:0000256" key="1">
    <source>
        <dbReference type="SAM" id="SignalP"/>
    </source>
</evidence>
<proteinExistence type="predicted"/>
<evidence type="ECO:0000313" key="2">
    <source>
        <dbReference type="EMBL" id="RQH32865.1"/>
    </source>
</evidence>
<sequence>MPKKSTIKKLILGLIFLAVGSSQKVAEADNNSTKISQQKTHNCQINRQQPKFLVFGGGGTPAQNEIAIEKNVLYFQRTLEKIGYNPLAATTFFANGNDGQATIRYIDELGKQRFKVPEIPNIQGKATLKNLLNWFQKASGETSHPPIFFYFTGHGIKNPNNYNNNALMLWEDRPLTVHKLSQTLDKLPQNTPVVTMMAQCFSGSFANIIYQGGDPNRPIALQSRCGFFATIKTLPSVGCTPEVNESDYKDYSSSFFAGLSGYSRMGKRVASADYNQDGKISYIEAHSFAKVDEKTIDLPVSTLEVWLQNQASKADIKFIWEQPIINLLSKARPEQQYVVKSIVKMLNFDPQKSYIENAGGSITEQEINNQIERAYFLRLGMELINIGVEEKIIKASDKTAITIFERLLKCEADIPGR</sequence>
<dbReference type="RefSeq" id="WP_124155188.1">
    <property type="nucleotide sequence ID" value="NZ_CAWOLW010000058.1"/>
</dbReference>
<feature type="chain" id="PRO_5018204997" evidence="1">
    <location>
        <begin position="29"/>
        <end position="417"/>
    </location>
</feature>
<dbReference type="EMBL" id="RCBY01000150">
    <property type="protein sequence ID" value="RQH32865.1"/>
    <property type="molecule type" value="Genomic_DNA"/>
</dbReference>
<reference evidence="2 3" key="1">
    <citation type="journal article" date="2018" name="ACS Chem. Biol.">
        <title>Ketoreductase domain dysfunction expands chemodiversity: malyngamide biosynthesis in the cyanobacterium Okeania hirsuta.</title>
        <authorList>
            <person name="Moss N.A."/>
            <person name="Leao T."/>
            <person name="Rankin M."/>
            <person name="McCullough T.M."/>
            <person name="Qu P."/>
            <person name="Korobeynikov A."/>
            <person name="Smith J.L."/>
            <person name="Gerwick L."/>
            <person name="Gerwick W.H."/>
        </authorList>
    </citation>
    <scope>NUCLEOTIDE SEQUENCE [LARGE SCALE GENOMIC DNA]</scope>
    <source>
        <strain evidence="2 3">PAB10Feb10-1</strain>
    </source>
</reference>
<dbReference type="OrthoDB" id="502727at2"/>
<organism evidence="2 3">
    <name type="scientific">Okeania hirsuta</name>
    <dbReference type="NCBI Taxonomy" id="1458930"/>
    <lineage>
        <taxon>Bacteria</taxon>
        <taxon>Bacillati</taxon>
        <taxon>Cyanobacteriota</taxon>
        <taxon>Cyanophyceae</taxon>
        <taxon>Oscillatoriophycideae</taxon>
        <taxon>Oscillatoriales</taxon>
        <taxon>Microcoleaceae</taxon>
        <taxon>Okeania</taxon>
    </lineage>
</organism>
<dbReference type="Gene3D" id="3.40.50.1460">
    <property type="match status" value="1"/>
</dbReference>
<dbReference type="Proteomes" id="UP000269154">
    <property type="component" value="Unassembled WGS sequence"/>
</dbReference>
<feature type="signal peptide" evidence="1">
    <location>
        <begin position="1"/>
        <end position="28"/>
    </location>
</feature>
<comment type="caution">
    <text evidence="2">The sequence shown here is derived from an EMBL/GenBank/DDBJ whole genome shotgun (WGS) entry which is preliminary data.</text>
</comment>
<evidence type="ECO:0000313" key="3">
    <source>
        <dbReference type="Proteomes" id="UP000269154"/>
    </source>
</evidence>
<protein>
    <submittedName>
        <fullName evidence="2">Caspase domain-containing protein</fullName>
    </submittedName>
</protein>
<name>A0A3N6P803_9CYAN</name>
<keyword evidence="3" id="KW-1185">Reference proteome</keyword>
<dbReference type="AlphaFoldDB" id="A0A3N6P803"/>
<accession>A0A3N6P803</accession>